<feature type="domain" description="Methyltransferase" evidence="1">
    <location>
        <begin position="63"/>
        <end position="154"/>
    </location>
</feature>
<proteinExistence type="predicted"/>
<dbReference type="Gene3D" id="3.40.50.150">
    <property type="entry name" value="Vaccinia Virus protein VP39"/>
    <property type="match status" value="1"/>
</dbReference>
<dbReference type="Proteomes" id="UP001206595">
    <property type="component" value="Unassembled WGS sequence"/>
</dbReference>
<dbReference type="EMBL" id="MU620913">
    <property type="protein sequence ID" value="KAI8580355.1"/>
    <property type="molecule type" value="Genomic_DNA"/>
</dbReference>
<name>A0AAD5ECD6_UMBRA</name>
<evidence type="ECO:0000259" key="1">
    <source>
        <dbReference type="Pfam" id="PF13649"/>
    </source>
</evidence>
<evidence type="ECO:0000313" key="2">
    <source>
        <dbReference type="EMBL" id="KAI8580355.1"/>
    </source>
</evidence>
<protein>
    <recommendedName>
        <fullName evidence="1">Methyltransferase domain-containing protein</fullName>
    </recommendedName>
</protein>
<dbReference type="RefSeq" id="XP_051445359.1">
    <property type="nucleotide sequence ID" value="XM_051592995.1"/>
</dbReference>
<dbReference type="InterPro" id="IPR029063">
    <property type="entry name" value="SAM-dependent_MTases_sf"/>
</dbReference>
<organism evidence="2 3">
    <name type="scientific">Umbelopsis ramanniana AG</name>
    <dbReference type="NCBI Taxonomy" id="1314678"/>
    <lineage>
        <taxon>Eukaryota</taxon>
        <taxon>Fungi</taxon>
        <taxon>Fungi incertae sedis</taxon>
        <taxon>Mucoromycota</taxon>
        <taxon>Mucoromycotina</taxon>
        <taxon>Umbelopsidomycetes</taxon>
        <taxon>Umbelopsidales</taxon>
        <taxon>Umbelopsidaceae</taxon>
        <taxon>Umbelopsis</taxon>
    </lineage>
</organism>
<dbReference type="PANTHER" id="PTHR43591:SF24">
    <property type="entry name" value="2-METHOXY-6-POLYPRENYL-1,4-BENZOQUINOL METHYLASE, MITOCHONDRIAL"/>
    <property type="match status" value="1"/>
</dbReference>
<dbReference type="SUPFAM" id="SSF53335">
    <property type="entry name" value="S-adenosyl-L-methionine-dependent methyltransferases"/>
    <property type="match status" value="1"/>
</dbReference>
<gene>
    <name evidence="2" type="ORF">K450DRAFT_271202</name>
</gene>
<dbReference type="AlphaFoldDB" id="A0AAD5ECD6"/>
<dbReference type="PANTHER" id="PTHR43591">
    <property type="entry name" value="METHYLTRANSFERASE"/>
    <property type="match status" value="1"/>
</dbReference>
<dbReference type="Pfam" id="PF13649">
    <property type="entry name" value="Methyltransf_25"/>
    <property type="match status" value="1"/>
</dbReference>
<reference evidence="2" key="2">
    <citation type="journal article" date="2022" name="Proc. Natl. Acad. Sci. U.S.A.">
        <title>Diploid-dominant life cycles characterize the early evolution of Fungi.</title>
        <authorList>
            <person name="Amses K.R."/>
            <person name="Simmons D.R."/>
            <person name="Longcore J.E."/>
            <person name="Mondo S.J."/>
            <person name="Seto K."/>
            <person name="Jeronimo G.H."/>
            <person name="Bonds A.E."/>
            <person name="Quandt C.A."/>
            <person name="Davis W.J."/>
            <person name="Chang Y."/>
            <person name="Federici B.A."/>
            <person name="Kuo A."/>
            <person name="LaButti K."/>
            <person name="Pangilinan J."/>
            <person name="Andreopoulos W."/>
            <person name="Tritt A."/>
            <person name="Riley R."/>
            <person name="Hundley H."/>
            <person name="Johnson J."/>
            <person name="Lipzen A."/>
            <person name="Barry K."/>
            <person name="Lang B.F."/>
            <person name="Cuomo C.A."/>
            <person name="Buchler N.E."/>
            <person name="Grigoriev I.V."/>
            <person name="Spatafora J.W."/>
            <person name="Stajich J.E."/>
            <person name="James T.Y."/>
        </authorList>
    </citation>
    <scope>NUCLEOTIDE SEQUENCE</scope>
    <source>
        <strain evidence="2">AG</strain>
    </source>
</reference>
<comment type="caution">
    <text evidence="2">The sequence shown here is derived from an EMBL/GenBank/DDBJ whole genome shotgun (WGS) entry which is preliminary data.</text>
</comment>
<dbReference type="CDD" id="cd02440">
    <property type="entry name" value="AdoMet_MTases"/>
    <property type="match status" value="1"/>
</dbReference>
<evidence type="ECO:0000313" key="3">
    <source>
        <dbReference type="Proteomes" id="UP001206595"/>
    </source>
</evidence>
<accession>A0AAD5ECD6</accession>
<dbReference type="InterPro" id="IPR041698">
    <property type="entry name" value="Methyltransf_25"/>
</dbReference>
<reference evidence="2" key="1">
    <citation type="submission" date="2021-06" db="EMBL/GenBank/DDBJ databases">
        <authorList>
            <consortium name="DOE Joint Genome Institute"/>
            <person name="Mondo S.J."/>
            <person name="Amses K.R."/>
            <person name="Simmons D.R."/>
            <person name="Longcore J.E."/>
            <person name="Seto K."/>
            <person name="Alves G.H."/>
            <person name="Bonds A.E."/>
            <person name="Quandt C.A."/>
            <person name="Davis W.J."/>
            <person name="Chang Y."/>
            <person name="Letcher P.M."/>
            <person name="Powell M.J."/>
            <person name="Kuo A."/>
            <person name="Labutti K."/>
            <person name="Pangilinan J."/>
            <person name="Andreopoulos W."/>
            <person name="Tritt A."/>
            <person name="Riley R."/>
            <person name="Hundley H."/>
            <person name="Johnson J."/>
            <person name="Lipzen A."/>
            <person name="Barry K."/>
            <person name="Berbee M.L."/>
            <person name="Buchler N.E."/>
            <person name="Grigoriev I.V."/>
            <person name="Spatafora J.W."/>
            <person name="Stajich J.E."/>
            <person name="James T.Y."/>
        </authorList>
    </citation>
    <scope>NUCLEOTIDE SEQUENCE</scope>
    <source>
        <strain evidence="2">AG</strain>
    </source>
</reference>
<keyword evidence="3" id="KW-1185">Reference proteome</keyword>
<sequence length="284" mass="31485">MQSTSTTPKSEDLSSDGNDIHYILPSDASETERLRLNHSMWKYALGGLQTAPLHEDLERGIKVLDIGCGPGWWSIDMAKKYPNSQFIGIDITANFPLVEAHDNISFQVINAGTGLPFSDGEFDYVFQRFLVMGFSVDQYRLVIKEINRVLKPGGTIEILEMVSKYNDAGPWFQKIGNWIEKALHLSGLDPTIAIKLAGMLQDAGFSHVTDKLRRIPIGSWGGSLGEMYLAIQKLALPAVMTMVIHLGVTTKEAFRAVMNKAIEESSEHNTSGDFHIVCAIKPIF</sequence>
<dbReference type="GeneID" id="75918337"/>
<dbReference type="GO" id="GO:0008168">
    <property type="term" value="F:methyltransferase activity"/>
    <property type="evidence" value="ECO:0007669"/>
    <property type="project" value="TreeGrafter"/>
</dbReference>